<name>A0A5S4UXT3_9MICO</name>
<dbReference type="Proteomes" id="UP000325243">
    <property type="component" value="Unassembled WGS sequence"/>
</dbReference>
<dbReference type="EMBL" id="VSSB01000002">
    <property type="protein sequence ID" value="TYL50423.1"/>
    <property type="molecule type" value="Genomic_DNA"/>
</dbReference>
<dbReference type="PANTHER" id="PTHR45766">
    <property type="entry name" value="DNA ANNEALING HELICASE AND ENDONUCLEASE ZRANB3 FAMILY MEMBER"/>
    <property type="match status" value="1"/>
</dbReference>
<dbReference type="SUPFAM" id="SSF52540">
    <property type="entry name" value="P-loop containing nucleoside triphosphate hydrolases"/>
    <property type="match status" value="1"/>
</dbReference>
<dbReference type="PROSITE" id="PS51194">
    <property type="entry name" value="HELICASE_CTER"/>
    <property type="match status" value="1"/>
</dbReference>
<evidence type="ECO:0000313" key="5">
    <source>
        <dbReference type="Proteomes" id="UP000325243"/>
    </source>
</evidence>
<dbReference type="GO" id="GO:0016787">
    <property type="term" value="F:hydrolase activity"/>
    <property type="evidence" value="ECO:0007669"/>
    <property type="project" value="UniProtKB-KW"/>
</dbReference>
<dbReference type="InterPro" id="IPR014001">
    <property type="entry name" value="Helicase_ATP-bd"/>
</dbReference>
<protein>
    <recommendedName>
        <fullName evidence="6">Helicase</fullName>
    </recommendedName>
</protein>
<evidence type="ECO:0000259" key="2">
    <source>
        <dbReference type="PROSITE" id="PS51192"/>
    </source>
</evidence>
<proteinExistence type="predicted"/>
<feature type="domain" description="Helicase C-terminal" evidence="3">
    <location>
        <begin position="702"/>
        <end position="859"/>
    </location>
</feature>
<feature type="domain" description="Helicase ATP-binding" evidence="2">
    <location>
        <begin position="267"/>
        <end position="400"/>
    </location>
</feature>
<keyword evidence="5" id="KW-1185">Reference proteome</keyword>
<organism evidence="4 5">
    <name type="scientific">Agromyces mariniharenae</name>
    <dbReference type="NCBI Taxonomy" id="2604423"/>
    <lineage>
        <taxon>Bacteria</taxon>
        <taxon>Bacillati</taxon>
        <taxon>Actinomycetota</taxon>
        <taxon>Actinomycetes</taxon>
        <taxon>Micrococcales</taxon>
        <taxon>Microbacteriaceae</taxon>
        <taxon>Agromyces</taxon>
    </lineage>
</organism>
<dbReference type="CDD" id="cd18793">
    <property type="entry name" value="SF2_C_SNF"/>
    <property type="match status" value="1"/>
</dbReference>
<evidence type="ECO:0008006" key="6">
    <source>
        <dbReference type="Google" id="ProtNLM"/>
    </source>
</evidence>
<dbReference type="AlphaFoldDB" id="A0A5S4UXT3"/>
<evidence type="ECO:0000256" key="1">
    <source>
        <dbReference type="ARBA" id="ARBA00022801"/>
    </source>
</evidence>
<dbReference type="Pfam" id="PF00271">
    <property type="entry name" value="Helicase_C"/>
    <property type="match status" value="1"/>
</dbReference>
<keyword evidence="1" id="KW-0378">Hydrolase</keyword>
<dbReference type="SUPFAM" id="SSF56024">
    <property type="entry name" value="Phospholipase D/nuclease"/>
    <property type="match status" value="1"/>
</dbReference>
<evidence type="ECO:0000313" key="4">
    <source>
        <dbReference type="EMBL" id="TYL50423.1"/>
    </source>
</evidence>
<dbReference type="InterPro" id="IPR001650">
    <property type="entry name" value="Helicase_C-like"/>
</dbReference>
<reference evidence="4 5" key="1">
    <citation type="submission" date="2019-08" db="EMBL/GenBank/DDBJ databases">
        <authorList>
            <person name="Hu J."/>
        </authorList>
    </citation>
    <scope>NUCLEOTIDE SEQUENCE [LARGE SCALE GENOMIC DNA]</scope>
    <source>
        <strain evidence="4 5">NEAU-184</strain>
    </source>
</reference>
<comment type="caution">
    <text evidence="4">The sequence shown here is derived from an EMBL/GenBank/DDBJ whole genome shotgun (WGS) entry which is preliminary data.</text>
</comment>
<gene>
    <name evidence="4" type="ORF">FYC51_14545</name>
</gene>
<dbReference type="RefSeq" id="WP_148734524.1">
    <property type="nucleotide sequence ID" value="NZ_VSSB01000002.1"/>
</dbReference>
<dbReference type="Gene3D" id="3.40.50.300">
    <property type="entry name" value="P-loop containing nucleotide triphosphate hydrolases"/>
    <property type="match status" value="2"/>
</dbReference>
<evidence type="ECO:0000259" key="3">
    <source>
        <dbReference type="PROSITE" id="PS51194"/>
    </source>
</evidence>
<dbReference type="PROSITE" id="PS51192">
    <property type="entry name" value="HELICASE_ATP_BIND_1"/>
    <property type="match status" value="1"/>
</dbReference>
<dbReference type="Gene3D" id="3.30.870.10">
    <property type="entry name" value="Endonuclease Chain A"/>
    <property type="match status" value="1"/>
</dbReference>
<dbReference type="InterPro" id="IPR049730">
    <property type="entry name" value="SNF2/RAD54-like_C"/>
</dbReference>
<dbReference type="InterPro" id="IPR027417">
    <property type="entry name" value="P-loop_NTPase"/>
</dbReference>
<sequence>MSRIVDNGVVTLSVALNDVLPHSVAFDACVGYFNLRGWRLLRDAIGQMQPGDGSRPPVRLLVGMAMSADEALRQALEGGAPAVDRPAAVRRSEQAVLGFAQQLVWGVPTKTDEAGLRQLRMDLQDGLLQVKFAAREPLHAKLYVAHIPSGPNGFRQAVVGSSNFTSAGMSKHGELSLEETDQQLTAELADWFDARWDDPFSIDVTDDLINVLEESWVREEQPSPYHVYLRLAYELSRDARAGLTLDIPTEVRKVLLPHQESAVRVATRLIERKGIAVIGDVVGLGKTLTGTAIAATVGESVLVIAPKNLTKMWQEHLDRFHIPGRVISLSMVRRELPELRRFRLVLIDESHNLRNRQRKAWNAIRSYIDENDCKVVLLTATMFNARHSDIGGQLGLKLQSDEPLGVRPEHLISEIGAVDVARKTGGRLDTLAAFEHSEHNEDWQRLLSEFLVRRTRKFLETTYGSTDPVSGETTLAFPDGTRFRFPKRIPEPLKYPGGPADPNDRLATDETFQAVTGLTYARYQLGLYLDDAIIARDKDEAELIEDLRTAISAAAGFIRTTALKRLTSSAHAFILTIKRMIARNAVLDYAITSDLAVPLGNFSEQYFELDDYDGDADEADGVDDSASPSWGVGWTADQWLAYARGAYERVAQKQPRGIRWARPSLFESSRLLNDLREDSRTLQGLLDDYGVWEPENDTKLDALGRLIDALPMGEKVLVFSEYKDTVDYLAEHLPRWTQRRFAAASGASGDPVRLARRFAPLANAHLGGLPEGESELDVLLTTDVLSEGQNLQDAGIVVNWDLPWTIIKVIQRAGRVDRVGQQADTIRVMSFLPQAGVEGVIQLRARLLQRLKNSEQILGGGERFFDDDDFTTDLAGLFDGTADLGEDEGEVDSSSYALRIWESANDRDRRIALDLQKVVYSTKHSDAGRDVSVVTYGITDAGTDLLVRSTALDVVFLTPMEALAASESEPGEAPAAVLGTHLEHVERAASAMIKHVRQNTVLLNHGLRKRLYDFLMKQSGRIDLPALTHAQIGQLVEAVTSNPLRESAKSEVNAILRSVRVLGEDGGQLERLLALHEDHLLVDVRDLGVDRVQLVTSVGFNPLTSADGVELLA</sequence>
<dbReference type="SMART" id="SM00487">
    <property type="entry name" value="DEXDc"/>
    <property type="match status" value="1"/>
</dbReference>
<dbReference type="SMART" id="SM00490">
    <property type="entry name" value="HELICc"/>
    <property type="match status" value="1"/>
</dbReference>
<accession>A0A5S4UXT3</accession>
<dbReference type="PANTHER" id="PTHR45766:SF6">
    <property type="entry name" value="SWI_SNF-RELATED MATRIX-ASSOCIATED ACTIN-DEPENDENT REGULATOR OF CHROMATIN SUBFAMILY A-LIKE PROTEIN 1"/>
    <property type="match status" value="1"/>
</dbReference>